<protein>
    <submittedName>
        <fullName evidence="3">Bm9019, isoform b</fullName>
    </submittedName>
</protein>
<feature type="region of interest" description="Disordered" evidence="1">
    <location>
        <begin position="82"/>
        <end position="111"/>
    </location>
</feature>
<feature type="transmembrane region" description="Helical" evidence="2">
    <location>
        <begin position="214"/>
        <end position="233"/>
    </location>
</feature>
<reference evidence="3" key="1">
    <citation type="journal article" date="2007" name="Science">
        <title>Draft genome of the filarial nematode parasite Brugia malayi.</title>
        <authorList>
            <person name="Ghedin E."/>
            <person name="Wang S."/>
            <person name="Spiro D."/>
            <person name="Caler E."/>
            <person name="Zhao Q."/>
            <person name="Crabtree J."/>
            <person name="Allen J.E."/>
            <person name="Delcher A.L."/>
            <person name="Guiliano D.B."/>
            <person name="Miranda-Saavedra D."/>
            <person name="Angiuoli S.V."/>
            <person name="Creasy T."/>
            <person name="Amedeo P."/>
            <person name="Haas B."/>
            <person name="El-Sayed N.M."/>
            <person name="Wortman J.R."/>
            <person name="Feldblyum T."/>
            <person name="Tallon L."/>
            <person name="Schatz M."/>
            <person name="Shumway M."/>
            <person name="Koo H."/>
            <person name="Salzberg S.L."/>
            <person name="Schobel S."/>
            <person name="Pertea M."/>
            <person name="Pop M."/>
            <person name="White O."/>
            <person name="Barton G.J."/>
            <person name="Carlow C.K."/>
            <person name="Crawford M.J."/>
            <person name="Daub J."/>
            <person name="Dimmic M.W."/>
            <person name="Estes C.F."/>
            <person name="Foster J.M."/>
            <person name="Ganatra M."/>
            <person name="Gregory W.F."/>
            <person name="Johnson N.M."/>
            <person name="Jin J."/>
            <person name="Komuniecki R."/>
            <person name="Korf I."/>
            <person name="Kumar S."/>
            <person name="Laney S."/>
            <person name="Li B.W."/>
            <person name="Li W."/>
            <person name="Lindblom T.H."/>
            <person name="Lustigman S."/>
            <person name="Ma D."/>
            <person name="Maina C.V."/>
            <person name="Martin D.M."/>
            <person name="McCarter J.P."/>
            <person name="McReynolds L."/>
            <person name="Mitreva M."/>
            <person name="Nutman T.B."/>
            <person name="Parkinson J."/>
            <person name="Peregrin-Alvarez J.M."/>
            <person name="Poole C."/>
            <person name="Ren Q."/>
            <person name="Saunders L."/>
            <person name="Sluder A.E."/>
            <person name="Smith K."/>
            <person name="Stanke M."/>
            <person name="Unnasch T.R."/>
            <person name="Ware J."/>
            <person name="Wei A.D."/>
            <person name="Weil G."/>
            <person name="Williams D.J."/>
            <person name="Zhang Y."/>
            <person name="Williams S.A."/>
            <person name="Fraser-Liggett C."/>
            <person name="Slatko B."/>
            <person name="Blaxter M.L."/>
            <person name="Scott A.L."/>
        </authorList>
    </citation>
    <scope>NUCLEOTIDE SEQUENCE</scope>
    <source>
        <strain evidence="3">FR3</strain>
    </source>
</reference>
<evidence type="ECO:0000256" key="2">
    <source>
        <dbReference type="SAM" id="Phobius"/>
    </source>
</evidence>
<dbReference type="AlphaFoldDB" id="A0A1I9G0H3"/>
<keyword evidence="2" id="KW-0812">Transmembrane</keyword>
<accession>A0A1I9G0H3</accession>
<evidence type="ECO:0000256" key="1">
    <source>
        <dbReference type="SAM" id="MobiDB-lite"/>
    </source>
</evidence>
<sequence>MIFTPYIICNCGKKKSKQANKTSIKQESKQINERQQQEVSQNNKSLSLKKKETDGSEMKKDASNTEIKKQVAVVVPLITGKIKNGNGQESNERISTKKAESLTKPKTDSMKANEKIQEVITQEESLPEIKEGIMEIADDDDPRYKTLYIFMDKKFDIFGPDKRKSGQPEIGTMKNISDEEFAAKIEEIKARYETIAKKDQRIEINWDTLFNPRFALFTLFFCIFGTSILLVASQRSAPDDNDKIEDYHSYGEPDDIDDDDFDDDDFDMFSSFFTDIIFNRNHTTLTLTFLSTSQDTASSFAINILTQLMRDGHITDAVLPWNTGRPLLLRINQTTTG</sequence>
<keyword evidence="2" id="KW-0472">Membrane</keyword>
<feature type="compositionally biased region" description="Basic and acidic residues" evidence="1">
    <location>
        <begin position="49"/>
        <end position="64"/>
    </location>
</feature>
<gene>
    <name evidence="3" type="primary">Bm9019</name>
    <name evidence="3" type="ORF">BM_Bm9019</name>
</gene>
<keyword evidence="2" id="KW-1133">Transmembrane helix</keyword>
<reference evidence="3" key="2">
    <citation type="submission" date="2012-12" db="EMBL/GenBank/DDBJ databases">
        <authorList>
            <consortium name="WormBase Consortium"/>
            <person name="Ghedin E."/>
            <person name="Paulini M."/>
        </authorList>
    </citation>
    <scope>NUCLEOTIDE SEQUENCE</scope>
    <source>
        <strain evidence="3">FR3</strain>
    </source>
</reference>
<evidence type="ECO:0000313" key="3">
    <source>
        <dbReference type="EMBL" id="CDP92454.2"/>
    </source>
</evidence>
<name>A0A1I9G0H3_BRUMA</name>
<feature type="compositionally biased region" description="Basic and acidic residues" evidence="1">
    <location>
        <begin position="90"/>
        <end position="111"/>
    </location>
</feature>
<feature type="compositionally biased region" description="Basic and acidic residues" evidence="1">
    <location>
        <begin position="24"/>
        <end position="36"/>
    </location>
</feature>
<dbReference type="EMBL" id="LN856815">
    <property type="protein sequence ID" value="CDP92454.2"/>
    <property type="molecule type" value="Genomic_DNA"/>
</dbReference>
<organism evidence="3">
    <name type="scientific">Brugia malayi</name>
    <name type="common">Filarial nematode worm</name>
    <dbReference type="NCBI Taxonomy" id="6279"/>
    <lineage>
        <taxon>Eukaryota</taxon>
        <taxon>Metazoa</taxon>
        <taxon>Ecdysozoa</taxon>
        <taxon>Nematoda</taxon>
        <taxon>Chromadorea</taxon>
        <taxon>Rhabditida</taxon>
        <taxon>Spirurina</taxon>
        <taxon>Spiruromorpha</taxon>
        <taxon>Filarioidea</taxon>
        <taxon>Onchocercidae</taxon>
        <taxon>Brugia</taxon>
    </lineage>
</organism>
<proteinExistence type="predicted"/>
<feature type="region of interest" description="Disordered" evidence="1">
    <location>
        <begin position="18"/>
        <end position="64"/>
    </location>
</feature>